<sequence>MFTVLSFLQSKKDRMKNLLICIPFYAHVLCISLFLCMGLVNNSDLRLTLHFIPHPCQAGCFPKSLSSCFFPFKSFPTKSLGTGDRMNQSSTEFLSFKKEKLKLVFVWFHVSRMATKPEINGLSHLI</sequence>
<evidence type="ECO:0000256" key="1">
    <source>
        <dbReference type="SAM" id="Phobius"/>
    </source>
</evidence>
<dbReference type="EMBL" id="IACK01097768">
    <property type="protein sequence ID" value="LAA81870.1"/>
    <property type="molecule type" value="Transcribed_RNA"/>
</dbReference>
<protein>
    <submittedName>
        <fullName evidence="2">Uncharacterized protein</fullName>
    </submittedName>
</protein>
<name>A0A2D4ICD3_MICLE</name>
<organism evidence="2">
    <name type="scientific">Micrurus lemniscatus lemniscatus</name>
    <dbReference type="NCBI Taxonomy" id="129467"/>
    <lineage>
        <taxon>Eukaryota</taxon>
        <taxon>Metazoa</taxon>
        <taxon>Chordata</taxon>
        <taxon>Craniata</taxon>
        <taxon>Vertebrata</taxon>
        <taxon>Euteleostomi</taxon>
        <taxon>Lepidosauria</taxon>
        <taxon>Squamata</taxon>
        <taxon>Bifurcata</taxon>
        <taxon>Unidentata</taxon>
        <taxon>Episquamata</taxon>
        <taxon>Toxicofera</taxon>
        <taxon>Serpentes</taxon>
        <taxon>Colubroidea</taxon>
        <taxon>Elapidae</taxon>
        <taxon>Elapinae</taxon>
        <taxon>Micrurus</taxon>
    </lineage>
</organism>
<evidence type="ECO:0000313" key="2">
    <source>
        <dbReference type="EMBL" id="LAA81870.1"/>
    </source>
</evidence>
<keyword evidence="1" id="KW-1133">Transmembrane helix</keyword>
<proteinExistence type="predicted"/>
<reference evidence="2" key="2">
    <citation type="submission" date="2017-11" db="EMBL/GenBank/DDBJ databases">
        <title>Coralsnake Venomics: Analyses of Venom Gland Transcriptomes and Proteomes of Six Brazilian Taxa.</title>
        <authorList>
            <person name="Aird S.D."/>
            <person name="Jorge da Silva N."/>
            <person name="Qiu L."/>
            <person name="Villar-Briones A."/>
            <person name="Aparecida-Saddi V."/>
            <person name="Campos-Telles M.P."/>
            <person name="Grau M."/>
            <person name="Mikheyev A.S."/>
        </authorList>
    </citation>
    <scope>NUCLEOTIDE SEQUENCE</scope>
    <source>
        <tissue evidence="2">Venom_gland</tissue>
    </source>
</reference>
<keyword evidence="1" id="KW-0812">Transmembrane</keyword>
<dbReference type="AlphaFoldDB" id="A0A2D4ICD3"/>
<reference evidence="2" key="1">
    <citation type="submission" date="2017-07" db="EMBL/GenBank/DDBJ databases">
        <authorList>
            <person name="Mikheyev A."/>
            <person name="Grau M."/>
        </authorList>
    </citation>
    <scope>NUCLEOTIDE SEQUENCE</scope>
    <source>
        <tissue evidence="2">Venom_gland</tissue>
    </source>
</reference>
<accession>A0A2D4ICD3</accession>
<feature type="transmembrane region" description="Helical" evidence="1">
    <location>
        <begin position="18"/>
        <end position="40"/>
    </location>
</feature>
<keyword evidence="1" id="KW-0472">Membrane</keyword>